<organism evidence="7">
    <name type="scientific">Menopon gallinae</name>
    <name type="common">poultry shaft louse</name>
    <dbReference type="NCBI Taxonomy" id="328185"/>
    <lineage>
        <taxon>Eukaryota</taxon>
        <taxon>Metazoa</taxon>
        <taxon>Ecdysozoa</taxon>
        <taxon>Arthropoda</taxon>
        <taxon>Hexapoda</taxon>
        <taxon>Insecta</taxon>
        <taxon>Pterygota</taxon>
        <taxon>Neoptera</taxon>
        <taxon>Paraneoptera</taxon>
        <taxon>Psocodea</taxon>
        <taxon>Troctomorpha</taxon>
        <taxon>Phthiraptera</taxon>
        <taxon>Amblycera</taxon>
        <taxon>Menoponidae</taxon>
        <taxon>Menopon</taxon>
    </lineage>
</organism>
<keyword evidence="4" id="KW-0456">Lyase</keyword>
<accession>A0AAW2IB27</accession>
<dbReference type="Gene3D" id="3.40.640.10">
    <property type="entry name" value="Type I PLP-dependent aspartate aminotransferase-like (Major domain)"/>
    <property type="match status" value="1"/>
</dbReference>
<dbReference type="InterPro" id="IPR023603">
    <property type="entry name" value="Low_specificity_L-TA-like"/>
</dbReference>
<evidence type="ECO:0000256" key="3">
    <source>
        <dbReference type="ARBA" id="ARBA00022898"/>
    </source>
</evidence>
<dbReference type="GO" id="GO:0006567">
    <property type="term" value="P:L-threonine catabolic process"/>
    <property type="evidence" value="ECO:0007669"/>
    <property type="project" value="TreeGrafter"/>
</dbReference>
<dbReference type="NCBIfam" id="NF041359">
    <property type="entry name" value="GntG_guanitoxin"/>
    <property type="match status" value="1"/>
</dbReference>
<feature type="domain" description="Aromatic amino acid beta-eliminating lyase/threonine aldolase" evidence="6">
    <location>
        <begin position="58"/>
        <end position="331"/>
    </location>
</feature>
<dbReference type="PIRSF" id="PIRSF017617">
    <property type="entry name" value="Thr_aldolase"/>
    <property type="match status" value="1"/>
</dbReference>
<keyword evidence="3" id="KW-0663">Pyridoxal phosphate</keyword>
<dbReference type="GO" id="GO:0006545">
    <property type="term" value="P:glycine biosynthetic process"/>
    <property type="evidence" value="ECO:0007669"/>
    <property type="project" value="TreeGrafter"/>
</dbReference>
<evidence type="ECO:0000256" key="5">
    <source>
        <dbReference type="PIRSR" id="PIRSR017617-1"/>
    </source>
</evidence>
<comment type="caution">
    <text evidence="7">The sequence shown here is derived from an EMBL/GenBank/DDBJ whole genome shotgun (WGS) entry which is preliminary data.</text>
</comment>
<proteinExistence type="inferred from homology"/>
<comment type="cofactor">
    <cofactor evidence="1">
        <name>pyridoxal 5'-phosphate</name>
        <dbReference type="ChEBI" id="CHEBI:597326"/>
    </cofactor>
</comment>
<comment type="similarity">
    <text evidence="2">Belongs to the threonine aldolase family.</text>
</comment>
<dbReference type="PANTHER" id="PTHR48097:SF9">
    <property type="entry name" value="L-THREONINE ALDOLASE"/>
    <property type="match status" value="1"/>
</dbReference>
<dbReference type="AlphaFoldDB" id="A0AAW2IB27"/>
<dbReference type="GO" id="GO:0008732">
    <property type="term" value="F:L-allo-threonine aldolase activity"/>
    <property type="evidence" value="ECO:0007669"/>
    <property type="project" value="TreeGrafter"/>
</dbReference>
<reference evidence="7" key="1">
    <citation type="journal article" date="2024" name="Gigascience">
        <title>Chromosome-level genome of the poultry shaft louse Menopon gallinae provides insight into the host-switching and adaptive evolution of parasitic lice.</title>
        <authorList>
            <person name="Xu Y."/>
            <person name="Ma L."/>
            <person name="Liu S."/>
            <person name="Liang Y."/>
            <person name="Liu Q."/>
            <person name="He Z."/>
            <person name="Tian L."/>
            <person name="Duan Y."/>
            <person name="Cai W."/>
            <person name="Li H."/>
            <person name="Song F."/>
        </authorList>
    </citation>
    <scope>NUCLEOTIDE SEQUENCE</scope>
    <source>
        <strain evidence="7">Cailab_2023a</strain>
    </source>
</reference>
<gene>
    <name evidence="7" type="ORF">PYX00_000966</name>
</gene>
<dbReference type="EMBL" id="JARGDH010000001">
    <property type="protein sequence ID" value="KAL0279394.1"/>
    <property type="molecule type" value="Genomic_DNA"/>
</dbReference>
<protein>
    <recommendedName>
        <fullName evidence="6">Aromatic amino acid beta-eliminating lyase/threonine aldolase domain-containing protein</fullName>
    </recommendedName>
</protein>
<dbReference type="GO" id="GO:0005829">
    <property type="term" value="C:cytosol"/>
    <property type="evidence" value="ECO:0007669"/>
    <property type="project" value="TreeGrafter"/>
</dbReference>
<evidence type="ECO:0000256" key="1">
    <source>
        <dbReference type="ARBA" id="ARBA00001933"/>
    </source>
</evidence>
<dbReference type="InterPro" id="IPR001597">
    <property type="entry name" value="ArAA_b-elim_lyase/Thr_aldolase"/>
</dbReference>
<name>A0AAW2IB27_9NEOP</name>
<dbReference type="InterPro" id="IPR015424">
    <property type="entry name" value="PyrdxlP-dep_Trfase"/>
</dbReference>
<dbReference type="InterPro" id="IPR015422">
    <property type="entry name" value="PyrdxlP-dep_Trfase_small"/>
</dbReference>
<dbReference type="InterPro" id="IPR015421">
    <property type="entry name" value="PyrdxlP-dep_Trfase_major"/>
</dbReference>
<dbReference type="SUPFAM" id="SSF53383">
    <property type="entry name" value="PLP-dependent transferases"/>
    <property type="match status" value="1"/>
</dbReference>
<dbReference type="Pfam" id="PF01212">
    <property type="entry name" value="Beta_elim_lyase"/>
    <property type="match status" value="1"/>
</dbReference>
<dbReference type="CDD" id="cd06502">
    <property type="entry name" value="TA_like"/>
    <property type="match status" value="1"/>
</dbReference>
<evidence type="ECO:0000259" key="6">
    <source>
        <dbReference type="Pfam" id="PF01212"/>
    </source>
</evidence>
<sequence length="430" mass="47987">MSTHSLTAISRSNYILRHHKGLFQLANVGIHTLSSKMMPIYRTTDLSTLEKAKHPIVDLRSDTVSRPTEEMRKAMYEAVVGDDVYGEDPTVNKLQEKVAKLFCKEASIFLPTGTMGNLIAILAHSDRRGCEIISGDEAHTFLYEQGGPAQIGGVHTRTVPNLPDGTFDLNHLEKCIRGNDLHSPITSLIIVENTHNMCGGKVIPLKWLDELAALAQKYKIPLHMDGARIFNAAVYLNVPVSKIVQKIDSVQFCFSKGLGCPVGSMLVGSKELIMKAKRLRKVLGAGMRQAGVIAAPCIVALDKMVDRLAEDHRRTREIAKAIHDLDVDFIKVDLEGLHTNILMLYFNTPKLTATEFCGRLVTVTDDEETELKDDAVIVRLFPKNEKTTRLVVYHEITDEDVRRVIRKIRYIAKEVLRSGKNQNHNGNISC</sequence>
<evidence type="ECO:0000256" key="2">
    <source>
        <dbReference type="ARBA" id="ARBA00006966"/>
    </source>
</evidence>
<dbReference type="Gene3D" id="3.90.1150.10">
    <property type="entry name" value="Aspartate Aminotransferase, domain 1"/>
    <property type="match status" value="1"/>
</dbReference>
<evidence type="ECO:0000256" key="4">
    <source>
        <dbReference type="ARBA" id="ARBA00023239"/>
    </source>
</evidence>
<dbReference type="FunFam" id="3.40.640.10:FF:000030">
    <property type="entry name" value="Low-specificity L-threonine aldolase"/>
    <property type="match status" value="1"/>
</dbReference>
<dbReference type="PANTHER" id="PTHR48097">
    <property type="entry name" value="L-THREONINE ALDOLASE-RELATED"/>
    <property type="match status" value="1"/>
</dbReference>
<evidence type="ECO:0000313" key="7">
    <source>
        <dbReference type="EMBL" id="KAL0279394.1"/>
    </source>
</evidence>
<feature type="modified residue" description="N6-(pyridoxal phosphate)lysine" evidence="5">
    <location>
        <position position="256"/>
    </location>
</feature>